<keyword evidence="3 4" id="KW-0408">Iron</keyword>
<dbReference type="AlphaFoldDB" id="A0A9D1QJ67"/>
<evidence type="ECO:0000259" key="6">
    <source>
        <dbReference type="PROSITE" id="PS51007"/>
    </source>
</evidence>
<dbReference type="InterPro" id="IPR036909">
    <property type="entry name" value="Cyt_c-like_dom_sf"/>
</dbReference>
<dbReference type="InterPro" id="IPR009056">
    <property type="entry name" value="Cyt_c-like_dom"/>
</dbReference>
<reference evidence="7" key="1">
    <citation type="journal article" date="2021" name="PeerJ">
        <title>Extensive microbial diversity within the chicken gut microbiome revealed by metagenomics and culture.</title>
        <authorList>
            <person name="Gilroy R."/>
            <person name="Ravi A."/>
            <person name="Getino M."/>
            <person name="Pursley I."/>
            <person name="Horton D.L."/>
            <person name="Alikhan N.F."/>
            <person name="Baker D."/>
            <person name="Gharbi K."/>
            <person name="Hall N."/>
            <person name="Watson M."/>
            <person name="Adriaenssens E.M."/>
            <person name="Foster-Nyarko E."/>
            <person name="Jarju S."/>
            <person name="Secka A."/>
            <person name="Antonio M."/>
            <person name="Oren A."/>
            <person name="Chaudhuri R.R."/>
            <person name="La Ragione R."/>
            <person name="Hildebrand F."/>
            <person name="Pallen M.J."/>
        </authorList>
    </citation>
    <scope>NUCLEOTIDE SEQUENCE</scope>
    <source>
        <strain evidence="7">ChiHjej13B12-752</strain>
    </source>
</reference>
<dbReference type="Gene3D" id="1.10.760.10">
    <property type="entry name" value="Cytochrome c-like domain"/>
    <property type="match status" value="2"/>
</dbReference>
<dbReference type="GO" id="GO:0046872">
    <property type="term" value="F:metal ion binding"/>
    <property type="evidence" value="ECO:0007669"/>
    <property type="project" value="UniProtKB-KW"/>
</dbReference>
<organism evidence="7 8">
    <name type="scientific">Candidatus Salinicoccus stercoripullorum</name>
    <dbReference type="NCBI Taxonomy" id="2838756"/>
    <lineage>
        <taxon>Bacteria</taxon>
        <taxon>Bacillati</taxon>
        <taxon>Bacillota</taxon>
        <taxon>Bacilli</taxon>
        <taxon>Bacillales</taxon>
        <taxon>Staphylococcaceae</taxon>
        <taxon>Salinicoccus</taxon>
    </lineage>
</organism>
<dbReference type="InterPro" id="IPR051459">
    <property type="entry name" value="Cytochrome_c-type_DH"/>
</dbReference>
<feature type="chain" id="PRO_5039621440" evidence="5">
    <location>
        <begin position="19"/>
        <end position="291"/>
    </location>
</feature>
<dbReference type="Pfam" id="PF00034">
    <property type="entry name" value="Cytochrom_C"/>
    <property type="match status" value="1"/>
</dbReference>
<dbReference type="GO" id="GO:0020037">
    <property type="term" value="F:heme binding"/>
    <property type="evidence" value="ECO:0007669"/>
    <property type="project" value="InterPro"/>
</dbReference>
<sequence>MRKLFFLLLLSLTLSACSQDAGKQEVDKSSLIPSLDEYSQEEQEKIKQGQTLMTHTNTALPENVRNNLSCVSCHAGAGRGDALTLIGVDKKFPQHSKREGREISLSERVNGCFARSMNGEPIDPESEEMDAFLAYLKFLSDEVESGDQYDFMTEENKGENIPVPDVERGAELFERNNCISCHGKSGPEAAYSGPDLWGKNSFNDGAGMSRFSDMQDFIKKNMPLGEGGTLNDQEAADLAAYVLSHERPEFQGENRFPDGGKPDDYITEKEREAIKENIFEWEELERVENSE</sequence>
<evidence type="ECO:0000313" key="7">
    <source>
        <dbReference type="EMBL" id="HIW13152.1"/>
    </source>
</evidence>
<comment type="caution">
    <text evidence="7">The sequence shown here is derived from an EMBL/GenBank/DDBJ whole genome shotgun (WGS) entry which is preliminary data.</text>
</comment>
<keyword evidence="2 4" id="KW-0479">Metal-binding</keyword>
<accession>A0A9D1QJ67</accession>
<dbReference type="GO" id="GO:0009055">
    <property type="term" value="F:electron transfer activity"/>
    <property type="evidence" value="ECO:0007669"/>
    <property type="project" value="InterPro"/>
</dbReference>
<evidence type="ECO:0000313" key="8">
    <source>
        <dbReference type="Proteomes" id="UP000823989"/>
    </source>
</evidence>
<dbReference type="Proteomes" id="UP000823989">
    <property type="component" value="Unassembled WGS sequence"/>
</dbReference>
<evidence type="ECO:0000256" key="5">
    <source>
        <dbReference type="SAM" id="SignalP"/>
    </source>
</evidence>
<dbReference type="PANTHER" id="PTHR35008:SF4">
    <property type="entry name" value="BLL4482 PROTEIN"/>
    <property type="match status" value="1"/>
</dbReference>
<dbReference type="EMBL" id="DXHR01000027">
    <property type="protein sequence ID" value="HIW13152.1"/>
    <property type="molecule type" value="Genomic_DNA"/>
</dbReference>
<evidence type="ECO:0000256" key="1">
    <source>
        <dbReference type="ARBA" id="ARBA00022617"/>
    </source>
</evidence>
<name>A0A9D1QJ67_9STAP</name>
<feature type="domain" description="Cytochrome c" evidence="6">
    <location>
        <begin position="164"/>
        <end position="246"/>
    </location>
</feature>
<dbReference type="SUPFAM" id="SSF46626">
    <property type="entry name" value="Cytochrome c"/>
    <property type="match status" value="2"/>
</dbReference>
<feature type="signal peptide" evidence="5">
    <location>
        <begin position="1"/>
        <end position="18"/>
    </location>
</feature>
<protein>
    <submittedName>
        <fullName evidence="7">C-type cytochrome</fullName>
    </submittedName>
</protein>
<dbReference type="PANTHER" id="PTHR35008">
    <property type="entry name" value="BLL4482 PROTEIN-RELATED"/>
    <property type="match status" value="1"/>
</dbReference>
<keyword evidence="1 4" id="KW-0349">Heme</keyword>
<proteinExistence type="predicted"/>
<reference evidence="7" key="2">
    <citation type="submission" date="2021-04" db="EMBL/GenBank/DDBJ databases">
        <authorList>
            <person name="Gilroy R."/>
        </authorList>
    </citation>
    <scope>NUCLEOTIDE SEQUENCE</scope>
    <source>
        <strain evidence="7">ChiHjej13B12-752</strain>
    </source>
</reference>
<dbReference type="PROSITE" id="PS51007">
    <property type="entry name" value="CYTC"/>
    <property type="match status" value="1"/>
</dbReference>
<gene>
    <name evidence="7" type="ORF">H9891_08400</name>
</gene>
<dbReference type="Pfam" id="PF21342">
    <property type="entry name" value="SoxA-TsdA_cyt-c"/>
    <property type="match status" value="1"/>
</dbReference>
<evidence type="ECO:0000256" key="3">
    <source>
        <dbReference type="ARBA" id="ARBA00023004"/>
    </source>
</evidence>
<evidence type="ECO:0000256" key="4">
    <source>
        <dbReference type="PROSITE-ProRule" id="PRU00433"/>
    </source>
</evidence>
<keyword evidence="5" id="KW-0732">Signal</keyword>
<evidence type="ECO:0000256" key="2">
    <source>
        <dbReference type="ARBA" id="ARBA00022723"/>
    </source>
</evidence>
<dbReference type="PROSITE" id="PS51257">
    <property type="entry name" value="PROKAR_LIPOPROTEIN"/>
    <property type="match status" value="1"/>
</dbReference>